<evidence type="ECO:0000256" key="1">
    <source>
        <dbReference type="SAM" id="MobiDB-lite"/>
    </source>
</evidence>
<name>W9CLL6_SCLBF</name>
<feature type="region of interest" description="Disordered" evidence="1">
    <location>
        <begin position="252"/>
        <end position="275"/>
    </location>
</feature>
<accession>W9CLL6</accession>
<dbReference type="HOGENOM" id="CLU_1012504_0_0_1"/>
<keyword evidence="3" id="KW-1185">Reference proteome</keyword>
<dbReference type="Proteomes" id="UP000019487">
    <property type="component" value="Unassembled WGS sequence"/>
</dbReference>
<dbReference type="OrthoDB" id="3559985at2759"/>
<feature type="region of interest" description="Disordered" evidence="1">
    <location>
        <begin position="1"/>
        <end position="138"/>
    </location>
</feature>
<protein>
    <submittedName>
        <fullName evidence="2">Uncharacterized protein</fullName>
    </submittedName>
</protein>
<proteinExistence type="predicted"/>
<feature type="compositionally biased region" description="Low complexity" evidence="1">
    <location>
        <begin position="12"/>
        <end position="21"/>
    </location>
</feature>
<feature type="compositionally biased region" description="Basic and acidic residues" evidence="1">
    <location>
        <begin position="50"/>
        <end position="59"/>
    </location>
</feature>
<sequence>MPGKNPEKRARSSSSIRGSSSLNDPSSSAYFKPHRSVEYAERNSDDDEEKEFKKTAERAKKMKLPGTPLAIQKSPSSRRSEIPARTYTNNLEGNLATLKLSDLEVPPQHSRNQGRSRTGGEPVSGSKARETQSSPRPMGCFKILSGTHYKLEKYSQNVRDEERRGTYHYRCQISRRCHDIHLTTVNEIENHIRAQHTEDLCGYIGNSDARKEHVRVSPCYDGSRRRKDLETNTRRAATVKEKVMEKDILGSGSASAKKLVLSNTNTGEANKPKKR</sequence>
<gene>
    <name evidence="2" type="ORF">SBOR_2702</name>
</gene>
<comment type="caution">
    <text evidence="2">The sequence shown here is derived from an EMBL/GenBank/DDBJ whole genome shotgun (WGS) entry which is preliminary data.</text>
</comment>
<evidence type="ECO:0000313" key="2">
    <source>
        <dbReference type="EMBL" id="ESZ96908.1"/>
    </source>
</evidence>
<evidence type="ECO:0000313" key="3">
    <source>
        <dbReference type="Proteomes" id="UP000019487"/>
    </source>
</evidence>
<reference evidence="2 3" key="1">
    <citation type="journal article" date="2014" name="Genome Announc.">
        <title>Draft genome sequence of Sclerotinia borealis, a psychrophilic plant pathogenic fungus.</title>
        <authorList>
            <person name="Mardanov A.V."/>
            <person name="Beletsky A.V."/>
            <person name="Kadnikov V.V."/>
            <person name="Ignatov A.N."/>
            <person name="Ravin N.V."/>
        </authorList>
    </citation>
    <scope>NUCLEOTIDE SEQUENCE [LARGE SCALE GENOMIC DNA]</scope>
    <source>
        <strain evidence="3">F-4157</strain>
    </source>
</reference>
<dbReference type="EMBL" id="AYSA01000116">
    <property type="protein sequence ID" value="ESZ96908.1"/>
    <property type="molecule type" value="Genomic_DNA"/>
</dbReference>
<dbReference type="AlphaFoldDB" id="W9CLL6"/>
<feature type="compositionally biased region" description="Basic and acidic residues" evidence="1">
    <location>
        <begin position="1"/>
        <end position="10"/>
    </location>
</feature>
<organism evidence="2 3">
    <name type="scientific">Sclerotinia borealis (strain F-4128)</name>
    <dbReference type="NCBI Taxonomy" id="1432307"/>
    <lineage>
        <taxon>Eukaryota</taxon>
        <taxon>Fungi</taxon>
        <taxon>Dikarya</taxon>
        <taxon>Ascomycota</taxon>
        <taxon>Pezizomycotina</taxon>
        <taxon>Leotiomycetes</taxon>
        <taxon>Helotiales</taxon>
        <taxon>Sclerotiniaceae</taxon>
        <taxon>Sclerotinia</taxon>
    </lineage>
</organism>